<proteinExistence type="predicted"/>
<dbReference type="InterPro" id="IPR052537">
    <property type="entry name" value="Extradiol_RC_dioxygenase"/>
</dbReference>
<dbReference type="InterPro" id="IPR004360">
    <property type="entry name" value="Glyas_Fos-R_dOase_dom"/>
</dbReference>
<evidence type="ECO:0000313" key="2">
    <source>
        <dbReference type="EMBL" id="MFC5420914.1"/>
    </source>
</evidence>
<dbReference type="Gene3D" id="3.10.180.10">
    <property type="entry name" value="2,3-Dihydroxybiphenyl 1,2-Dioxygenase, domain 1"/>
    <property type="match status" value="2"/>
</dbReference>
<dbReference type="Pfam" id="PF00903">
    <property type="entry name" value="Glyoxalase"/>
    <property type="match status" value="1"/>
</dbReference>
<evidence type="ECO:0000313" key="3">
    <source>
        <dbReference type="Proteomes" id="UP001596053"/>
    </source>
</evidence>
<dbReference type="InterPro" id="IPR029068">
    <property type="entry name" value="Glyas_Bleomycin-R_OHBP_Dase"/>
</dbReference>
<dbReference type="RefSeq" id="WP_377799272.1">
    <property type="nucleotide sequence ID" value="NZ_JBHSLW010000023.1"/>
</dbReference>
<evidence type="ECO:0000259" key="1">
    <source>
        <dbReference type="PROSITE" id="PS51819"/>
    </source>
</evidence>
<name>A0ABW0IRR2_9HYPH</name>
<keyword evidence="3" id="KW-1185">Reference proteome</keyword>
<dbReference type="SUPFAM" id="SSF54593">
    <property type="entry name" value="Glyoxalase/Bleomycin resistance protein/Dihydroxybiphenyl dioxygenase"/>
    <property type="match status" value="1"/>
</dbReference>
<dbReference type="EMBL" id="JBHSLW010000023">
    <property type="protein sequence ID" value="MFC5420914.1"/>
    <property type="molecule type" value="Genomic_DNA"/>
</dbReference>
<protein>
    <submittedName>
        <fullName evidence="2">VOC family protein</fullName>
    </submittedName>
</protein>
<dbReference type="Proteomes" id="UP001596053">
    <property type="component" value="Unassembled WGS sequence"/>
</dbReference>
<comment type="caution">
    <text evidence="2">The sequence shown here is derived from an EMBL/GenBank/DDBJ whole genome shotgun (WGS) entry which is preliminary data.</text>
</comment>
<gene>
    <name evidence="2" type="ORF">ACFPOB_15260</name>
</gene>
<dbReference type="InterPro" id="IPR037523">
    <property type="entry name" value="VOC_core"/>
</dbReference>
<dbReference type="PANTHER" id="PTHR36110:SF2">
    <property type="entry name" value="RING-CLEAVING DIOXYGENASE MHQE-RELATED"/>
    <property type="match status" value="1"/>
</dbReference>
<sequence length="255" mass="27854">MSAAVSVRPSGSEYVSFAVMPEAIDWWETRLGACNVSCRRASTADGRPSLMFEDPDRTPLALIGSDLIPATIWSPPDIPAALAVRALLGVTVSMRGAELMARILMEVLGFAEIASAGDQISFSAHGGPGGRLWLHRRREEPRPRLGAGMIHHVAFRAKDEADLAAMAEMLQARFGIAPSPVKDRYYFRSIYFRGPDGILIEISTDGPGFLIDETRETLGARLIIPPSLQDRQEELLRILPPLDRSFADQGDSELA</sequence>
<dbReference type="PANTHER" id="PTHR36110">
    <property type="entry name" value="RING-CLEAVING DIOXYGENASE MHQE-RELATED"/>
    <property type="match status" value="1"/>
</dbReference>
<organism evidence="2 3">
    <name type="scientific">Bosea eneae</name>
    <dbReference type="NCBI Taxonomy" id="151454"/>
    <lineage>
        <taxon>Bacteria</taxon>
        <taxon>Pseudomonadati</taxon>
        <taxon>Pseudomonadota</taxon>
        <taxon>Alphaproteobacteria</taxon>
        <taxon>Hyphomicrobiales</taxon>
        <taxon>Boseaceae</taxon>
        <taxon>Bosea</taxon>
    </lineage>
</organism>
<feature type="domain" description="VOC" evidence="1">
    <location>
        <begin position="86"/>
        <end position="205"/>
    </location>
</feature>
<dbReference type="PROSITE" id="PS51819">
    <property type="entry name" value="VOC"/>
    <property type="match status" value="1"/>
</dbReference>
<accession>A0ABW0IRR2</accession>
<reference evidence="3" key="1">
    <citation type="journal article" date="2019" name="Int. J. Syst. Evol. Microbiol.">
        <title>The Global Catalogue of Microorganisms (GCM) 10K type strain sequencing project: providing services to taxonomists for standard genome sequencing and annotation.</title>
        <authorList>
            <consortium name="The Broad Institute Genomics Platform"/>
            <consortium name="The Broad Institute Genome Sequencing Center for Infectious Disease"/>
            <person name="Wu L."/>
            <person name="Ma J."/>
        </authorList>
    </citation>
    <scope>NUCLEOTIDE SEQUENCE [LARGE SCALE GENOMIC DNA]</scope>
    <source>
        <strain evidence="3">NCAIM B.01391</strain>
    </source>
</reference>